<comment type="function">
    <text evidence="11">Subunit e, of the mitochondrial membrane ATP synthase complex (F(1)F(0) ATP synthase or Complex V) that produces ATP from ADP in the presence of a proton gradient across the membrane which is generated by electron transport complexes of the respiratory chain. ATP synthase complex consist of a soluble F(1) head domain - the catalytic core - and a membrane F(1) domain - the membrane proton channel. These two domains are linked by a central stalk rotating inside the F(1) region and a stationary peripheral stalk. During catalysis, ATP synthesis in the catalytic domain of F(1) is coupled via a rotary mechanism of the central stalk subunits to proton translocation. In vivo, can only synthesize ATP although its ATP hydrolase activity can be activated artificially in vitro. Part of the complex F(0) domain.</text>
</comment>
<dbReference type="Proteomes" id="UP000242877">
    <property type="component" value="Unassembled WGS sequence"/>
</dbReference>
<evidence type="ECO:0000313" key="13">
    <source>
        <dbReference type="EMBL" id="KZZ88017.1"/>
    </source>
</evidence>
<dbReference type="GO" id="GO:0015078">
    <property type="term" value="F:proton transmembrane transporter activity"/>
    <property type="evidence" value="ECO:0007669"/>
    <property type="project" value="InterPro"/>
</dbReference>
<keyword evidence="6 11" id="KW-0999">Mitochondrion inner membrane</keyword>
<evidence type="ECO:0000256" key="10">
    <source>
        <dbReference type="ARBA" id="ARBA00023310"/>
    </source>
</evidence>
<dbReference type="OrthoDB" id="2125027at2759"/>
<protein>
    <recommendedName>
        <fullName evidence="11">ATP synthase F(0) complex subunit e, mitochondrial</fullName>
    </recommendedName>
</protein>
<evidence type="ECO:0000256" key="8">
    <source>
        <dbReference type="ARBA" id="ARBA00023128"/>
    </source>
</evidence>
<keyword evidence="7 11" id="KW-0406">Ion transport</keyword>
<accession>A0A167VUA8</accession>
<comment type="caution">
    <text evidence="13">The sequence shown here is derived from an EMBL/GenBank/DDBJ whole genome shotgun (WGS) entry which is preliminary data.</text>
</comment>
<proteinExistence type="inferred from homology"/>
<evidence type="ECO:0000256" key="9">
    <source>
        <dbReference type="ARBA" id="ARBA00023136"/>
    </source>
</evidence>
<keyword evidence="10 11" id="KW-0066">ATP synthesis</keyword>
<evidence type="ECO:0000256" key="5">
    <source>
        <dbReference type="ARBA" id="ARBA00022781"/>
    </source>
</evidence>
<dbReference type="GO" id="GO:0015986">
    <property type="term" value="P:proton motive force-driven ATP synthesis"/>
    <property type="evidence" value="ECO:0007669"/>
    <property type="project" value="InterPro"/>
</dbReference>
<keyword evidence="14" id="KW-1185">Reference proteome</keyword>
<reference evidence="13 14" key="1">
    <citation type="journal article" date="2016" name="Genome Biol. Evol.">
        <title>Divergent and convergent evolution of fungal pathogenicity.</title>
        <authorList>
            <person name="Shang Y."/>
            <person name="Xiao G."/>
            <person name="Zheng P."/>
            <person name="Cen K."/>
            <person name="Zhan S."/>
            <person name="Wang C."/>
        </authorList>
    </citation>
    <scope>NUCLEOTIDE SEQUENCE [LARGE SCALE GENOMIC DNA]</scope>
    <source>
        <strain evidence="13 14">ARSEF 7405</strain>
    </source>
</reference>
<feature type="region of interest" description="Disordered" evidence="12">
    <location>
        <begin position="57"/>
        <end position="76"/>
    </location>
</feature>
<keyword evidence="8 11" id="KW-0496">Mitochondrion</keyword>
<dbReference type="GO" id="GO:0045259">
    <property type="term" value="C:proton-transporting ATP synthase complex"/>
    <property type="evidence" value="ECO:0007669"/>
    <property type="project" value="UniProtKB-UniRule"/>
</dbReference>
<comment type="subcellular location">
    <subcellularLocation>
        <location evidence="1 11">Mitochondrion inner membrane</location>
    </subcellularLocation>
</comment>
<comment type="subunit">
    <text evidence="11">F-type ATPases have 2 components, CF(1) - the catalytic core - and CF(0) - the membrane proton channel. CF(1) and CF(0) have multiple subunits.</text>
</comment>
<name>A0A167VUA8_9EURO</name>
<dbReference type="VEuPathDB" id="FungiDB:AAP_05283"/>
<keyword evidence="5 11" id="KW-0375">Hydrogen ion transport</keyword>
<keyword evidence="3 11" id="KW-0813">Transport</keyword>
<evidence type="ECO:0000256" key="2">
    <source>
        <dbReference type="ARBA" id="ARBA00007333"/>
    </source>
</evidence>
<comment type="similarity">
    <text evidence="2 11">Belongs to the ATPase e subunit family.</text>
</comment>
<organism evidence="13 14">
    <name type="scientific">Ascosphaera apis ARSEF 7405</name>
    <dbReference type="NCBI Taxonomy" id="392613"/>
    <lineage>
        <taxon>Eukaryota</taxon>
        <taxon>Fungi</taxon>
        <taxon>Dikarya</taxon>
        <taxon>Ascomycota</taxon>
        <taxon>Pezizomycotina</taxon>
        <taxon>Eurotiomycetes</taxon>
        <taxon>Eurotiomycetidae</taxon>
        <taxon>Onygenales</taxon>
        <taxon>Ascosphaeraceae</taxon>
        <taxon>Ascosphaera</taxon>
    </lineage>
</organism>
<evidence type="ECO:0000256" key="4">
    <source>
        <dbReference type="ARBA" id="ARBA00022547"/>
    </source>
</evidence>
<evidence type="ECO:0000256" key="1">
    <source>
        <dbReference type="ARBA" id="ARBA00004273"/>
    </source>
</evidence>
<keyword evidence="4 11" id="KW-0138">CF(0)</keyword>
<evidence type="ECO:0000256" key="3">
    <source>
        <dbReference type="ARBA" id="ARBA00022448"/>
    </source>
</evidence>
<dbReference type="GO" id="GO:0005743">
    <property type="term" value="C:mitochondrial inner membrane"/>
    <property type="evidence" value="ECO:0007669"/>
    <property type="project" value="UniProtKB-SubCell"/>
</dbReference>
<dbReference type="EMBL" id="AZGZ01000029">
    <property type="protein sequence ID" value="KZZ88017.1"/>
    <property type="molecule type" value="Genomic_DNA"/>
</dbReference>
<dbReference type="AlphaFoldDB" id="A0A167VUA8"/>
<keyword evidence="9" id="KW-0472">Membrane</keyword>
<gene>
    <name evidence="13" type="ORF">AAP_05283</name>
</gene>
<evidence type="ECO:0000256" key="6">
    <source>
        <dbReference type="ARBA" id="ARBA00022792"/>
    </source>
</evidence>
<sequence>MASQGVNVLRWSALGAGLFYGFTHQRSLDSQAKAAQAEREYKHKEQLIEQARAEYRKKHPAPVVKDTPSPGGLITDPDDKRFDLEKFLLAKAEEN</sequence>
<evidence type="ECO:0000256" key="7">
    <source>
        <dbReference type="ARBA" id="ARBA00023065"/>
    </source>
</evidence>
<evidence type="ECO:0000256" key="12">
    <source>
        <dbReference type="SAM" id="MobiDB-lite"/>
    </source>
</evidence>
<dbReference type="Pfam" id="PF05680">
    <property type="entry name" value="ATP-synt_E"/>
    <property type="match status" value="1"/>
</dbReference>
<dbReference type="InterPro" id="IPR008386">
    <property type="entry name" value="ATP_synth_F0_esu_mt"/>
</dbReference>
<evidence type="ECO:0000313" key="14">
    <source>
        <dbReference type="Proteomes" id="UP000242877"/>
    </source>
</evidence>
<evidence type="ECO:0000256" key="11">
    <source>
        <dbReference type="RuleBase" id="RU367005"/>
    </source>
</evidence>